<keyword evidence="2" id="KW-1185">Reference proteome</keyword>
<evidence type="ECO:0000313" key="2">
    <source>
        <dbReference type="Proteomes" id="UP001497700"/>
    </source>
</evidence>
<sequence length="422" mass="47855">MTSSAFSSLTPDEQDVILNSPALSPPVGVAPNFFDPPNFNAGCYAITSVCLAISTVCVLTRLYAKFILIRRVRIEDYLLIAGYGIYVGMIYCMYELCAHTGFQVHQWDIPFRDLADYLYVLHICTNLYPTFVLISKAAILLDWIHLFIPNRTRNFFFWACHFLLWATVFTYTAMIFLDNLICSPIQVLWDPFAEGSCFSRLSCAPLEALWNPLLDRSCRDPRTILRISTSTINLASDVFILILPQKIIWKLHMPTKKKIGVSIVFAMGVLAITASGFRVASSAQLSSQDLTYVSGGLLIWTLVEMTCSFLILCAPVTPRAWKSLRTLVDTSMMRSWIRTRSNPTVDQLDPPWAPIRKALRKGPDYREIDYNTPQAEKASPSWLADQDYGIMRTNEITSTIEDRSDSIVADQFGRIHPWVVER</sequence>
<name>A0ACB9YPF9_9PEZI</name>
<dbReference type="Proteomes" id="UP001497700">
    <property type="component" value="Unassembled WGS sequence"/>
</dbReference>
<reference evidence="1 2" key="1">
    <citation type="journal article" date="2022" name="New Phytol.">
        <title>Ecological generalism drives hyperdiversity of secondary metabolite gene clusters in xylarialean endophytes.</title>
        <authorList>
            <person name="Franco M.E.E."/>
            <person name="Wisecaver J.H."/>
            <person name="Arnold A.E."/>
            <person name="Ju Y.M."/>
            <person name="Slot J.C."/>
            <person name="Ahrendt S."/>
            <person name="Moore L.P."/>
            <person name="Eastman K.E."/>
            <person name="Scott K."/>
            <person name="Konkel Z."/>
            <person name="Mondo S.J."/>
            <person name="Kuo A."/>
            <person name="Hayes R.D."/>
            <person name="Haridas S."/>
            <person name="Andreopoulos B."/>
            <person name="Riley R."/>
            <person name="LaButti K."/>
            <person name="Pangilinan J."/>
            <person name="Lipzen A."/>
            <person name="Amirebrahimi M."/>
            <person name="Yan J."/>
            <person name="Adam C."/>
            <person name="Keymanesh K."/>
            <person name="Ng V."/>
            <person name="Louie K."/>
            <person name="Northen T."/>
            <person name="Drula E."/>
            <person name="Henrissat B."/>
            <person name="Hsieh H.M."/>
            <person name="Youens-Clark K."/>
            <person name="Lutzoni F."/>
            <person name="Miadlikowska J."/>
            <person name="Eastwood D.C."/>
            <person name="Hamelin R.C."/>
            <person name="Grigoriev I.V."/>
            <person name="U'Ren J.M."/>
        </authorList>
    </citation>
    <scope>NUCLEOTIDE SEQUENCE [LARGE SCALE GENOMIC DNA]</scope>
    <source>
        <strain evidence="1 2">CBS 119005</strain>
    </source>
</reference>
<comment type="caution">
    <text evidence="1">The sequence shown here is derived from an EMBL/GenBank/DDBJ whole genome shotgun (WGS) entry which is preliminary data.</text>
</comment>
<dbReference type="EMBL" id="MU393559">
    <property type="protein sequence ID" value="KAI4861214.1"/>
    <property type="molecule type" value="Genomic_DNA"/>
</dbReference>
<evidence type="ECO:0000313" key="1">
    <source>
        <dbReference type="EMBL" id="KAI4861214.1"/>
    </source>
</evidence>
<proteinExistence type="predicted"/>
<protein>
    <submittedName>
        <fullName evidence="1">Uncharacterized protein</fullName>
    </submittedName>
</protein>
<organism evidence="1 2">
    <name type="scientific">Hypoxylon rubiginosum</name>
    <dbReference type="NCBI Taxonomy" id="110542"/>
    <lineage>
        <taxon>Eukaryota</taxon>
        <taxon>Fungi</taxon>
        <taxon>Dikarya</taxon>
        <taxon>Ascomycota</taxon>
        <taxon>Pezizomycotina</taxon>
        <taxon>Sordariomycetes</taxon>
        <taxon>Xylariomycetidae</taxon>
        <taxon>Xylariales</taxon>
        <taxon>Hypoxylaceae</taxon>
        <taxon>Hypoxylon</taxon>
    </lineage>
</organism>
<gene>
    <name evidence="1" type="ORF">F4820DRAFT_75097</name>
</gene>
<accession>A0ACB9YPF9</accession>